<dbReference type="SUPFAM" id="SSF52540">
    <property type="entry name" value="P-loop containing nucleoside triphosphate hydrolases"/>
    <property type="match status" value="2"/>
</dbReference>
<dbReference type="InterPro" id="IPR050742">
    <property type="entry name" value="Helicase_Restrict-Modif_Enz"/>
</dbReference>
<organism evidence="2 3">
    <name type="scientific">Succinivibrio dextrinosolvens</name>
    <dbReference type="NCBI Taxonomy" id="83771"/>
    <lineage>
        <taxon>Bacteria</taxon>
        <taxon>Pseudomonadati</taxon>
        <taxon>Pseudomonadota</taxon>
        <taxon>Gammaproteobacteria</taxon>
        <taxon>Aeromonadales</taxon>
        <taxon>Succinivibrionaceae</taxon>
        <taxon>Succinivibrio</taxon>
    </lineage>
</organism>
<dbReference type="Pfam" id="PF04313">
    <property type="entry name" value="HSDR_N"/>
    <property type="match status" value="1"/>
</dbReference>
<dbReference type="InterPro" id="IPR027417">
    <property type="entry name" value="P-loop_NTPase"/>
</dbReference>
<sequence length="947" mass="108902">MVSQSSHLKPEEQARLNIDRWLEDAGWAVVSRSEYTEAINAQALKENIMQGNLEADYLLYLNGKAIAVVEAKRKENKLLDEVWAQAIDYTTKLTGKFSFWKNPIPFVFVSNGEKLLFRDMRDPDSKIIDLNCKMLTPKQLFDKSGCKDEFARLPAVMGVGPGKLRQCQHDAVTQVELAFKRNTKRCLLNLATGSGKTFTACMMSYRFLNYTNVKHILYLVDRNNLGKQTLDEYGKFKLTESGNVLSSIFSVNRLKKAEEAEKYNVTICTIQRLFSVITGQSFTESDDSEDDKNEEETLFSFVDEDETAPAVELGDNLKISKDLFDLVIIDECHRSIYGRWRKVLEYFSSARFIGLTATPTPLTYAFFDCADEEGNYKPTMQYTQEQSYVDGVNVPPIIYRIQTRVTEEGGEISKNDIIKEINKRTEQKKTRTQGSDKKYSKADLDRSVVNPAQILTIIREFRDRTYDVMFPDREKNWFYFPKTLIFAKTDKHADQIIEAIKTVFSEVFEGRHVPDNFVQKITHTEPNPNQLINNFRVNRDFRIAVTVTLVATGTDVKPLEIVFFMRDIHSETLYTQMKGRGCRSISDDELQKVTPNATTKENYILLDAVGVTESEKNILPGGGEIGDGPKVTLEKVLEWLAHGEVSDFNLNYLAEKLSAIKNRTEEIHLQEFYDLAKISIENLARDIFSALEDKNFPPYFDINDKNTERKKLVSKLIDNPKAREFLLQLQAGYLKILNNSQDQLLYSGFSIKDSEEYVSVFEKYVKEHKDELEALRILYHDEHKVITPQMLNDLYNKLVLLNPVFREFSVIWDAYNTLSSNNKIDRKVSPLKNKTEKQTLTNLIQLVRFAYGKTEALQAINGIIAQRFNLYIGQHLGDVKRDFSTEQVEILRRLADYVAQKGCVTRADFRNDNQTSLFVDVLGIYTMPRIDEELDYFSTFILDLKAA</sequence>
<dbReference type="Gene3D" id="3.40.50.300">
    <property type="entry name" value="P-loop containing nucleotide triphosphate hydrolases"/>
    <property type="match status" value="2"/>
</dbReference>
<reference evidence="2 3" key="1">
    <citation type="submission" date="2016-10" db="EMBL/GenBank/DDBJ databases">
        <authorList>
            <person name="Varghese N."/>
            <person name="Submissions S."/>
        </authorList>
    </citation>
    <scope>NUCLEOTIDE SEQUENCE [LARGE SCALE GENOMIC DNA]</scope>
    <source>
        <strain evidence="2 3">22B</strain>
    </source>
</reference>
<dbReference type="SMART" id="SM00487">
    <property type="entry name" value="DEXDc"/>
    <property type="match status" value="1"/>
</dbReference>
<protein>
    <submittedName>
        <fullName evidence="2">Type I restriction enzyme, R subunit</fullName>
    </submittedName>
</protein>
<dbReference type="Gene3D" id="3.90.1570.30">
    <property type="match status" value="1"/>
</dbReference>
<evidence type="ECO:0000313" key="2">
    <source>
        <dbReference type="EMBL" id="SFK04503.1"/>
    </source>
</evidence>
<dbReference type="PANTHER" id="PTHR47396:SF1">
    <property type="entry name" value="ATP-DEPENDENT HELICASE IRC3-RELATED"/>
    <property type="match status" value="1"/>
</dbReference>
<dbReference type="GO" id="GO:0005524">
    <property type="term" value="F:ATP binding"/>
    <property type="evidence" value="ECO:0007669"/>
    <property type="project" value="UniProtKB-KW"/>
</dbReference>
<dbReference type="InterPro" id="IPR013670">
    <property type="entry name" value="EcoEI_R_C_dom"/>
</dbReference>
<accession>A0A662Z8R1</accession>
<dbReference type="CDD" id="cd18032">
    <property type="entry name" value="DEXHc_RE_I_III_res"/>
    <property type="match status" value="1"/>
</dbReference>
<dbReference type="GO" id="GO:0003677">
    <property type="term" value="F:DNA binding"/>
    <property type="evidence" value="ECO:0007669"/>
    <property type="project" value="UniProtKB-KW"/>
</dbReference>
<dbReference type="InterPro" id="IPR006935">
    <property type="entry name" value="Helicase/UvrB_N"/>
</dbReference>
<dbReference type="EMBL" id="FOSF01000017">
    <property type="protein sequence ID" value="SFK04503.1"/>
    <property type="molecule type" value="Genomic_DNA"/>
</dbReference>
<dbReference type="Pfam" id="PF08463">
    <property type="entry name" value="EcoEI_R_C"/>
    <property type="match status" value="1"/>
</dbReference>
<dbReference type="RefSeq" id="WP_074840350.1">
    <property type="nucleotide sequence ID" value="NZ_CP047056.1"/>
</dbReference>
<dbReference type="OrthoDB" id="9804086at2"/>
<name>A0A662Z8R1_9GAMM</name>
<dbReference type="InterPro" id="IPR014001">
    <property type="entry name" value="Helicase_ATP-bd"/>
</dbReference>
<proteinExistence type="predicted"/>
<dbReference type="GO" id="GO:0009307">
    <property type="term" value="P:DNA restriction-modification system"/>
    <property type="evidence" value="ECO:0007669"/>
    <property type="project" value="UniProtKB-KW"/>
</dbReference>
<dbReference type="GO" id="GO:0009035">
    <property type="term" value="F:type I site-specific deoxyribonuclease activity"/>
    <property type="evidence" value="ECO:0007669"/>
    <property type="project" value="UniProtKB-EC"/>
</dbReference>
<dbReference type="AlphaFoldDB" id="A0A662Z8R1"/>
<dbReference type="PANTHER" id="PTHR47396">
    <property type="entry name" value="TYPE I RESTRICTION ENZYME ECOKI R PROTEIN"/>
    <property type="match status" value="1"/>
</dbReference>
<dbReference type="GO" id="GO:0005829">
    <property type="term" value="C:cytosol"/>
    <property type="evidence" value="ECO:0007669"/>
    <property type="project" value="TreeGrafter"/>
</dbReference>
<evidence type="ECO:0000313" key="3">
    <source>
        <dbReference type="Proteomes" id="UP000243374"/>
    </source>
</evidence>
<dbReference type="InterPro" id="IPR007409">
    <property type="entry name" value="Restrct_endonuc_type1_HsdR_N"/>
</dbReference>
<keyword evidence="3" id="KW-1185">Reference proteome</keyword>
<feature type="domain" description="Helicase ATP-binding" evidence="1">
    <location>
        <begin position="177"/>
        <end position="377"/>
    </location>
</feature>
<evidence type="ECO:0000259" key="1">
    <source>
        <dbReference type="PROSITE" id="PS51192"/>
    </source>
</evidence>
<dbReference type="PROSITE" id="PS51192">
    <property type="entry name" value="HELICASE_ATP_BIND_1"/>
    <property type="match status" value="1"/>
</dbReference>
<dbReference type="Proteomes" id="UP000243374">
    <property type="component" value="Unassembled WGS sequence"/>
</dbReference>
<gene>
    <name evidence="2" type="ORF">SAMN04487865_101733</name>
</gene>
<dbReference type="Pfam" id="PF04851">
    <property type="entry name" value="ResIII"/>
    <property type="match status" value="1"/>
</dbReference>